<protein>
    <submittedName>
        <fullName evidence="2">SdpI family protein</fullName>
    </submittedName>
</protein>
<evidence type="ECO:0000313" key="3">
    <source>
        <dbReference type="Proteomes" id="UP001564657"/>
    </source>
</evidence>
<dbReference type="Proteomes" id="UP001564657">
    <property type="component" value="Unassembled WGS sequence"/>
</dbReference>
<organism evidence="2 3">
    <name type="scientific">Clostridium moutaii</name>
    <dbReference type="NCBI Taxonomy" id="3240932"/>
    <lineage>
        <taxon>Bacteria</taxon>
        <taxon>Bacillati</taxon>
        <taxon>Bacillota</taxon>
        <taxon>Clostridia</taxon>
        <taxon>Eubacteriales</taxon>
        <taxon>Clostridiaceae</taxon>
        <taxon>Clostridium</taxon>
    </lineage>
</organism>
<dbReference type="InterPro" id="IPR025962">
    <property type="entry name" value="SdpI/YhfL"/>
</dbReference>
<evidence type="ECO:0000313" key="2">
    <source>
        <dbReference type="EMBL" id="MEY8001018.1"/>
    </source>
</evidence>
<keyword evidence="1" id="KW-0812">Transmembrane</keyword>
<evidence type="ECO:0000256" key="1">
    <source>
        <dbReference type="SAM" id="Phobius"/>
    </source>
</evidence>
<feature type="transmembrane region" description="Helical" evidence="1">
    <location>
        <begin position="78"/>
        <end position="96"/>
    </location>
</feature>
<gene>
    <name evidence="2" type="ORF">AB8U03_12610</name>
</gene>
<keyword evidence="3" id="KW-1185">Reference proteome</keyword>
<proteinExistence type="predicted"/>
<sequence length="124" mass="14169">MINSLVFGMVTLAFGIIPKIVKPKKINSWYGYRTNISMKNQDTWNEGNRYSTNEYILAGIILIILGNIGYYFLQGKGYLVPLIGCIPVLIFTVFTTEKHLKNTFDENGKRIDESKNLKRNSVND</sequence>
<keyword evidence="1" id="KW-0472">Membrane</keyword>
<feature type="transmembrane region" description="Helical" evidence="1">
    <location>
        <begin position="55"/>
        <end position="72"/>
    </location>
</feature>
<feature type="transmembrane region" description="Helical" evidence="1">
    <location>
        <begin position="6"/>
        <end position="21"/>
    </location>
</feature>
<keyword evidence="1" id="KW-1133">Transmembrane helix</keyword>
<reference evidence="2 3" key="1">
    <citation type="submission" date="2024-08" db="EMBL/GenBank/DDBJ databases">
        <title>Clostridium lapicellarii sp. nov., and Clostridium renhuaiense sp. nov., two species isolated from the mud in a fermentation cellar used for producing sauce-flavour Chinese liquors.</title>
        <authorList>
            <person name="Yang F."/>
            <person name="Wang H."/>
            <person name="Chen L.Q."/>
            <person name="Zhou N."/>
            <person name="Lu J.J."/>
            <person name="Pu X.X."/>
            <person name="Wan B."/>
            <person name="Wang L."/>
            <person name="Liu S.J."/>
        </authorList>
    </citation>
    <scope>NUCLEOTIDE SEQUENCE [LARGE SCALE GENOMIC DNA]</scope>
    <source>
        <strain evidence="2 3">MT-5</strain>
    </source>
</reference>
<dbReference type="RefSeq" id="WP_369704913.1">
    <property type="nucleotide sequence ID" value="NZ_JBGEWD010000012.1"/>
</dbReference>
<name>A0ABV4BVZ2_9CLOT</name>
<accession>A0ABV4BVZ2</accession>
<comment type="caution">
    <text evidence="2">The sequence shown here is derived from an EMBL/GenBank/DDBJ whole genome shotgun (WGS) entry which is preliminary data.</text>
</comment>
<dbReference type="EMBL" id="JBGEWD010000012">
    <property type="protein sequence ID" value="MEY8001018.1"/>
    <property type="molecule type" value="Genomic_DNA"/>
</dbReference>
<dbReference type="Pfam" id="PF13630">
    <property type="entry name" value="SdpI"/>
    <property type="match status" value="1"/>
</dbReference>